<dbReference type="InterPro" id="IPR000515">
    <property type="entry name" value="MetI-like"/>
</dbReference>
<keyword evidence="6 7" id="KW-0472">Membrane</keyword>
<evidence type="ECO:0000256" key="6">
    <source>
        <dbReference type="ARBA" id="ARBA00023136"/>
    </source>
</evidence>
<organism evidence="9 10">
    <name type="scientific">Fusobacterium vincentii 4_1_13</name>
    <dbReference type="NCBI Taxonomy" id="469606"/>
    <lineage>
        <taxon>Bacteria</taxon>
        <taxon>Fusobacteriati</taxon>
        <taxon>Fusobacteriota</taxon>
        <taxon>Fusobacteriia</taxon>
        <taxon>Fusobacteriales</taxon>
        <taxon>Fusobacteriaceae</taxon>
        <taxon>Fusobacterium</taxon>
    </lineage>
</organism>
<feature type="domain" description="ABC transmembrane type-1" evidence="8">
    <location>
        <begin position="59"/>
        <end position="248"/>
    </location>
</feature>
<feature type="transmembrane region" description="Helical" evidence="7">
    <location>
        <begin position="60"/>
        <end position="87"/>
    </location>
</feature>
<dbReference type="GO" id="GO:0055085">
    <property type="term" value="P:transmembrane transport"/>
    <property type="evidence" value="ECO:0007669"/>
    <property type="project" value="InterPro"/>
</dbReference>
<comment type="similarity">
    <text evidence="7">Belongs to the binding-protein-dependent transport system permease family.</text>
</comment>
<dbReference type="PROSITE" id="PS50928">
    <property type="entry name" value="ABC_TM1"/>
    <property type="match status" value="1"/>
</dbReference>
<evidence type="ECO:0000256" key="3">
    <source>
        <dbReference type="ARBA" id="ARBA00022475"/>
    </source>
</evidence>
<evidence type="ECO:0000256" key="1">
    <source>
        <dbReference type="ARBA" id="ARBA00004651"/>
    </source>
</evidence>
<dbReference type="PANTHER" id="PTHR43386">
    <property type="entry name" value="OLIGOPEPTIDE TRANSPORT SYSTEM PERMEASE PROTEIN APPC"/>
    <property type="match status" value="1"/>
</dbReference>
<name>A0A0M1VXG8_FUSVC</name>
<comment type="caution">
    <text evidence="9">The sequence shown here is derived from an EMBL/GenBank/DDBJ whole genome shotgun (WGS) entry which is preliminary data.</text>
</comment>
<dbReference type="RefSeq" id="WP_008797699.1">
    <property type="nucleotide sequence ID" value="NZ_KQ235734.1"/>
</dbReference>
<keyword evidence="3" id="KW-1003">Cell membrane</keyword>
<feature type="transmembrane region" description="Helical" evidence="7">
    <location>
        <begin position="221"/>
        <end position="242"/>
    </location>
</feature>
<keyword evidence="2 7" id="KW-0813">Transport</keyword>
<keyword evidence="4 7" id="KW-0812">Transmembrane</keyword>
<evidence type="ECO:0000256" key="4">
    <source>
        <dbReference type="ARBA" id="ARBA00022692"/>
    </source>
</evidence>
<evidence type="ECO:0000313" key="10">
    <source>
        <dbReference type="Proteomes" id="UP000004925"/>
    </source>
</evidence>
<feature type="transmembrane region" description="Helical" evidence="7">
    <location>
        <begin position="5"/>
        <end position="22"/>
    </location>
</feature>
<dbReference type="EMBL" id="ACDE02000006">
    <property type="protein sequence ID" value="EEO41390.1"/>
    <property type="molecule type" value="Genomic_DNA"/>
</dbReference>
<dbReference type="eggNOG" id="COG1173">
    <property type="taxonomic scope" value="Bacteria"/>
</dbReference>
<feature type="transmembrane region" description="Helical" evidence="7">
    <location>
        <begin position="94"/>
        <end position="116"/>
    </location>
</feature>
<evidence type="ECO:0000259" key="8">
    <source>
        <dbReference type="PROSITE" id="PS50928"/>
    </source>
</evidence>
<sequence length="255" mass="29190">MKKWLYIIIILVGIIFCISFYQNPYKISENFTLLKPNFKHILGTDNLGRDIFSRLLLGTFYSIFIAFSAILFSGIIGSLLGAIAGYFESYFDELFLFISEIFMSIPVILITLGIIVLLNNGFHSVILALFVLYMPRTLNYVRGLVKREKHKNYIKMAKIYGVNHFRIIIRHIAPNIIVPILVNFSTNFAGAILTEASLGYLGFGIQPPYPTLGNMLNESQSYFLLAPWFTILPGLMILFLVYKINQISKKYQEKK</sequence>
<dbReference type="Gene3D" id="1.10.3720.10">
    <property type="entry name" value="MetI-like"/>
    <property type="match status" value="1"/>
</dbReference>
<reference evidence="9 10" key="1">
    <citation type="submission" date="2011-10" db="EMBL/GenBank/DDBJ databases">
        <title>The Genome Sequence of Fusobacterium sp. 4_1_13.</title>
        <authorList>
            <consortium name="The Broad Institute Genome Sequencing Platform"/>
            <person name="Earl A."/>
            <person name="Ward D."/>
            <person name="Feldgarden M."/>
            <person name="Gevers D."/>
            <person name="Strauss J."/>
            <person name="Ambrose C."/>
            <person name="Allen-Vercoe E."/>
            <person name="Young S.K."/>
            <person name="Zeng Q."/>
            <person name="Gargeya S."/>
            <person name="Fitzgerald M."/>
            <person name="Haas B."/>
            <person name="Abouelleil A."/>
            <person name="Alvarado L."/>
            <person name="Arachchi H.M."/>
            <person name="Berlin A."/>
            <person name="Brown A."/>
            <person name="Chapman S.B."/>
            <person name="Chen Z."/>
            <person name="Dunbar C."/>
            <person name="Freedman E."/>
            <person name="Gearin G."/>
            <person name="Goldberg J."/>
            <person name="Griggs A."/>
            <person name="Gujja S."/>
            <person name="Heiman D."/>
            <person name="Howarth C."/>
            <person name="Larson L."/>
            <person name="Lui A."/>
            <person name="MacDonald P.J."/>
            <person name="Montmayeur A."/>
            <person name="Murphy C."/>
            <person name="Neiman D."/>
            <person name="Pearson M."/>
            <person name="Priest M."/>
            <person name="Roberts A."/>
            <person name="Saif S."/>
            <person name="Shea T."/>
            <person name="Shenoy N."/>
            <person name="Sisk P."/>
            <person name="Stolte C."/>
            <person name="Sykes S."/>
            <person name="Wortman J."/>
            <person name="Nusbaum C."/>
            <person name="Birren B."/>
        </authorList>
    </citation>
    <scope>NUCLEOTIDE SEQUENCE [LARGE SCALE GENOMIC DNA]</scope>
    <source>
        <strain evidence="9 10">4_1_13</strain>
    </source>
</reference>
<evidence type="ECO:0000256" key="5">
    <source>
        <dbReference type="ARBA" id="ARBA00022989"/>
    </source>
</evidence>
<accession>A0A0M1VXG8</accession>
<dbReference type="HOGENOM" id="CLU_028518_5_4_0"/>
<evidence type="ECO:0000256" key="2">
    <source>
        <dbReference type="ARBA" id="ARBA00022448"/>
    </source>
</evidence>
<feature type="transmembrane region" description="Helical" evidence="7">
    <location>
        <begin position="176"/>
        <end position="201"/>
    </location>
</feature>
<protein>
    <recommendedName>
        <fullName evidence="8">ABC transmembrane type-1 domain-containing protein</fullName>
    </recommendedName>
</protein>
<comment type="subcellular location">
    <subcellularLocation>
        <location evidence="1 7">Cell membrane</location>
        <topology evidence="1 7">Multi-pass membrane protein</topology>
    </subcellularLocation>
</comment>
<dbReference type="AlphaFoldDB" id="A0A0M1VXG8"/>
<proteinExistence type="inferred from homology"/>
<dbReference type="CDD" id="cd06261">
    <property type="entry name" value="TM_PBP2"/>
    <property type="match status" value="1"/>
</dbReference>
<dbReference type="InterPro" id="IPR035906">
    <property type="entry name" value="MetI-like_sf"/>
</dbReference>
<dbReference type="InterPro" id="IPR050366">
    <property type="entry name" value="BP-dependent_transpt_permease"/>
</dbReference>
<dbReference type="Pfam" id="PF00528">
    <property type="entry name" value="BPD_transp_1"/>
    <property type="match status" value="1"/>
</dbReference>
<dbReference type="SUPFAM" id="SSF161098">
    <property type="entry name" value="MetI-like"/>
    <property type="match status" value="1"/>
</dbReference>
<gene>
    <name evidence="9" type="ORF">FSCG_02103</name>
</gene>
<feature type="transmembrane region" description="Helical" evidence="7">
    <location>
        <begin position="122"/>
        <end position="141"/>
    </location>
</feature>
<keyword evidence="5 7" id="KW-1133">Transmembrane helix</keyword>
<dbReference type="PANTHER" id="PTHR43386:SF1">
    <property type="entry name" value="D,D-DIPEPTIDE TRANSPORT SYSTEM PERMEASE PROTEIN DDPC-RELATED"/>
    <property type="match status" value="1"/>
</dbReference>
<evidence type="ECO:0000256" key="7">
    <source>
        <dbReference type="RuleBase" id="RU363032"/>
    </source>
</evidence>
<evidence type="ECO:0000313" key="9">
    <source>
        <dbReference type="EMBL" id="EEO41390.1"/>
    </source>
</evidence>
<dbReference type="GO" id="GO:0005886">
    <property type="term" value="C:plasma membrane"/>
    <property type="evidence" value="ECO:0007669"/>
    <property type="project" value="UniProtKB-SubCell"/>
</dbReference>
<dbReference type="Proteomes" id="UP000004925">
    <property type="component" value="Unassembled WGS sequence"/>
</dbReference>